<sequence>MTEIAKDSGLGRESLYKALKSGSKLRYDTVQRVLSALGVRLTIAPKAA</sequence>
<protein>
    <submittedName>
        <fullName evidence="1">Transcriptional regulator</fullName>
    </submittedName>
</protein>
<dbReference type="NCBIfam" id="TIGR02684">
    <property type="entry name" value="dnstrm_HI1420"/>
    <property type="match status" value="1"/>
</dbReference>
<gene>
    <name evidence="1" type="ORF">MAXJ12_33449</name>
</gene>
<accession>H0I2I6</accession>
<dbReference type="Proteomes" id="UP000003250">
    <property type="component" value="Unassembled WGS sequence"/>
</dbReference>
<proteinExistence type="predicted"/>
<dbReference type="InterPro" id="IPR014057">
    <property type="entry name" value="HI1420"/>
</dbReference>
<reference evidence="1 2" key="1">
    <citation type="journal article" date="2012" name="J. Bacteriol.">
        <title>Draft Genome Sequence of Mesorhizobium alhagi CCNWXJ12-2T, a Novel Salt-Resistant Species Isolated from the Desert of Northwestern China.</title>
        <authorList>
            <person name="Zhou M."/>
            <person name="Chen W."/>
            <person name="Chen H."/>
            <person name="Wei G."/>
        </authorList>
    </citation>
    <scope>NUCLEOTIDE SEQUENCE [LARGE SCALE GENOMIC DNA]</scope>
    <source>
        <strain evidence="1 2">CCNWXJ12-2</strain>
    </source>
</reference>
<keyword evidence="2" id="KW-1185">Reference proteome</keyword>
<dbReference type="Pfam" id="PF21716">
    <property type="entry name" value="dnstrm_HI1420"/>
    <property type="match status" value="1"/>
</dbReference>
<evidence type="ECO:0000313" key="1">
    <source>
        <dbReference type="EMBL" id="EHK52788.1"/>
    </source>
</evidence>
<organism evidence="1 2">
    <name type="scientific">Mesorhizobium alhagi CCNWXJ12-2</name>
    <dbReference type="NCBI Taxonomy" id="1107882"/>
    <lineage>
        <taxon>Bacteria</taxon>
        <taxon>Pseudomonadati</taxon>
        <taxon>Pseudomonadota</taxon>
        <taxon>Alphaproteobacteria</taxon>
        <taxon>Hyphomicrobiales</taxon>
        <taxon>Phyllobacteriaceae</taxon>
        <taxon>Allomesorhizobium</taxon>
    </lineage>
</organism>
<dbReference type="AlphaFoldDB" id="H0I2I6"/>
<name>H0I2I6_9HYPH</name>
<dbReference type="PATRIC" id="fig|1107882.3.peg.6461"/>
<evidence type="ECO:0000313" key="2">
    <source>
        <dbReference type="Proteomes" id="UP000003250"/>
    </source>
</evidence>
<dbReference type="EMBL" id="AHAM01000301">
    <property type="protein sequence ID" value="EHK52788.1"/>
    <property type="molecule type" value="Genomic_DNA"/>
</dbReference>